<reference evidence="1 2" key="1">
    <citation type="submission" date="2016-04" db="EMBL/GenBank/DDBJ databases">
        <title>Complete genome sequence of natural rubber-degrading, novel Gram-negative bacterium, Rhizobacter gummiphilus strain NS21.</title>
        <authorList>
            <person name="Tabata M."/>
            <person name="Kasai D."/>
            <person name="Fukuda M."/>
        </authorList>
    </citation>
    <scope>NUCLEOTIDE SEQUENCE [LARGE SCALE GENOMIC DNA]</scope>
    <source>
        <strain evidence="1 2">NS21</strain>
    </source>
</reference>
<dbReference type="KEGG" id="rgu:A4W93_15340"/>
<proteinExistence type="predicted"/>
<gene>
    <name evidence="1" type="ORF">A4W93_15340</name>
</gene>
<keyword evidence="2" id="KW-1185">Reference proteome</keyword>
<name>A0A1W6LAD7_9BURK</name>
<dbReference type="RefSeq" id="WP_085751444.1">
    <property type="nucleotide sequence ID" value="NZ_BSPR01000004.1"/>
</dbReference>
<dbReference type="OrthoDB" id="9981715at2"/>
<sequence>MLRKLITVAITAVLAKQAWDRMRATPVSPVVTPAQAPDDVESESVQAQPIVPESPLHYH</sequence>
<dbReference type="Proteomes" id="UP000193427">
    <property type="component" value="Chromosome"/>
</dbReference>
<protein>
    <submittedName>
        <fullName evidence="1">Uncharacterized protein</fullName>
    </submittedName>
</protein>
<evidence type="ECO:0000313" key="2">
    <source>
        <dbReference type="Proteomes" id="UP000193427"/>
    </source>
</evidence>
<accession>A0A1W6LAD7</accession>
<dbReference type="STRING" id="946333.A4W93_15340"/>
<dbReference type="AlphaFoldDB" id="A0A1W6LAD7"/>
<evidence type="ECO:0000313" key="1">
    <source>
        <dbReference type="EMBL" id="ARN21157.1"/>
    </source>
</evidence>
<organism evidence="1 2">
    <name type="scientific">Piscinibacter gummiphilus</name>
    <dbReference type="NCBI Taxonomy" id="946333"/>
    <lineage>
        <taxon>Bacteria</taxon>
        <taxon>Pseudomonadati</taxon>
        <taxon>Pseudomonadota</taxon>
        <taxon>Betaproteobacteria</taxon>
        <taxon>Burkholderiales</taxon>
        <taxon>Sphaerotilaceae</taxon>
        <taxon>Piscinibacter</taxon>
    </lineage>
</organism>
<dbReference type="EMBL" id="CP015118">
    <property type="protein sequence ID" value="ARN21157.1"/>
    <property type="molecule type" value="Genomic_DNA"/>
</dbReference>